<proteinExistence type="predicted"/>
<feature type="region of interest" description="Disordered" evidence="1">
    <location>
        <begin position="29"/>
        <end position="87"/>
    </location>
</feature>
<accession>A0A5N5T2L7</accession>
<evidence type="ECO:0000313" key="3">
    <source>
        <dbReference type="EMBL" id="KAB7500475.1"/>
    </source>
</evidence>
<comment type="caution">
    <text evidence="3">The sequence shown here is derived from an EMBL/GenBank/DDBJ whole genome shotgun (WGS) entry which is preliminary data.</text>
</comment>
<evidence type="ECO:0000256" key="2">
    <source>
        <dbReference type="SAM" id="Phobius"/>
    </source>
</evidence>
<keyword evidence="2" id="KW-0472">Membrane</keyword>
<keyword evidence="4" id="KW-1185">Reference proteome</keyword>
<organism evidence="3 4">
    <name type="scientific">Armadillidium nasatum</name>
    <dbReference type="NCBI Taxonomy" id="96803"/>
    <lineage>
        <taxon>Eukaryota</taxon>
        <taxon>Metazoa</taxon>
        <taxon>Ecdysozoa</taxon>
        <taxon>Arthropoda</taxon>
        <taxon>Crustacea</taxon>
        <taxon>Multicrustacea</taxon>
        <taxon>Malacostraca</taxon>
        <taxon>Eumalacostraca</taxon>
        <taxon>Peracarida</taxon>
        <taxon>Isopoda</taxon>
        <taxon>Oniscidea</taxon>
        <taxon>Crinocheta</taxon>
        <taxon>Armadillidiidae</taxon>
        <taxon>Armadillidium</taxon>
    </lineage>
</organism>
<evidence type="ECO:0000313" key="4">
    <source>
        <dbReference type="Proteomes" id="UP000326759"/>
    </source>
</evidence>
<name>A0A5N5T2L7_9CRUS</name>
<dbReference type="Proteomes" id="UP000326759">
    <property type="component" value="Unassembled WGS sequence"/>
</dbReference>
<sequence>IYIYIYIYIYQQVFLAFLFVILAYVSGRADPDRSDEYDRRQYNGFGRNNYDRRQYNGYRGNNYDRRQNNGYGRRNGFDSDSNSRQWG</sequence>
<keyword evidence="2" id="KW-1133">Transmembrane helix</keyword>
<dbReference type="AlphaFoldDB" id="A0A5N5T2L7"/>
<feature type="compositionally biased region" description="Polar residues" evidence="1">
    <location>
        <begin position="78"/>
        <end position="87"/>
    </location>
</feature>
<reference evidence="3 4" key="1">
    <citation type="journal article" date="2019" name="PLoS Biol.">
        <title>Sex chromosomes control vertical transmission of feminizing Wolbachia symbionts in an isopod.</title>
        <authorList>
            <person name="Becking T."/>
            <person name="Chebbi M.A."/>
            <person name="Giraud I."/>
            <person name="Moumen B."/>
            <person name="Laverre T."/>
            <person name="Caubet Y."/>
            <person name="Peccoud J."/>
            <person name="Gilbert C."/>
            <person name="Cordaux R."/>
        </authorList>
    </citation>
    <scope>NUCLEOTIDE SEQUENCE [LARGE SCALE GENOMIC DNA]</scope>
    <source>
        <strain evidence="3">ANa2</strain>
        <tissue evidence="3">Whole body excluding digestive tract and cuticle</tissue>
    </source>
</reference>
<gene>
    <name evidence="3" type="ORF">Anas_14627</name>
</gene>
<protein>
    <submittedName>
        <fullName evidence="3">Uncharacterized protein</fullName>
    </submittedName>
</protein>
<keyword evidence="2" id="KW-0812">Transmembrane</keyword>
<evidence type="ECO:0000256" key="1">
    <source>
        <dbReference type="SAM" id="MobiDB-lite"/>
    </source>
</evidence>
<feature type="transmembrane region" description="Helical" evidence="2">
    <location>
        <begin position="6"/>
        <end position="25"/>
    </location>
</feature>
<feature type="non-terminal residue" evidence="3">
    <location>
        <position position="1"/>
    </location>
</feature>
<dbReference type="EMBL" id="SEYY01013837">
    <property type="protein sequence ID" value="KAB7500475.1"/>
    <property type="molecule type" value="Genomic_DNA"/>
</dbReference>
<feature type="compositionally biased region" description="Basic and acidic residues" evidence="1">
    <location>
        <begin position="29"/>
        <end position="41"/>
    </location>
</feature>